<accession>A0A7N2MEG9</accession>
<dbReference type="Proteomes" id="UP000594261">
    <property type="component" value="Chromosome 8"/>
</dbReference>
<comment type="similarity">
    <text evidence="1">Belongs to the heat shock protein 70 family.</text>
</comment>
<dbReference type="GO" id="GO:0140662">
    <property type="term" value="F:ATP-dependent protein folding chaperone"/>
    <property type="evidence" value="ECO:0007669"/>
    <property type="project" value="InterPro"/>
</dbReference>
<dbReference type="AlphaFoldDB" id="A0A7N2MEG9"/>
<dbReference type="InterPro" id="IPR029048">
    <property type="entry name" value="HSP70_C_sf"/>
</dbReference>
<dbReference type="InterPro" id="IPR043129">
    <property type="entry name" value="ATPase_NBD"/>
</dbReference>
<dbReference type="FunFam" id="3.30.420.40:FF:000545">
    <property type="entry name" value="Endoplasmic reticulum chaperone BiP"/>
    <property type="match status" value="1"/>
</dbReference>
<dbReference type="PROSITE" id="PS01036">
    <property type="entry name" value="HSP70_3"/>
    <property type="match status" value="1"/>
</dbReference>
<organism evidence="4 5">
    <name type="scientific">Quercus lobata</name>
    <name type="common">Valley oak</name>
    <dbReference type="NCBI Taxonomy" id="97700"/>
    <lineage>
        <taxon>Eukaryota</taxon>
        <taxon>Viridiplantae</taxon>
        <taxon>Streptophyta</taxon>
        <taxon>Embryophyta</taxon>
        <taxon>Tracheophyta</taxon>
        <taxon>Spermatophyta</taxon>
        <taxon>Magnoliopsida</taxon>
        <taxon>eudicotyledons</taxon>
        <taxon>Gunneridae</taxon>
        <taxon>Pentapetalae</taxon>
        <taxon>rosids</taxon>
        <taxon>fabids</taxon>
        <taxon>Fagales</taxon>
        <taxon>Fagaceae</taxon>
        <taxon>Quercus</taxon>
    </lineage>
</organism>
<dbReference type="Gene3D" id="2.60.34.10">
    <property type="entry name" value="Substrate Binding Domain Of DNAk, Chain A, domain 1"/>
    <property type="match status" value="1"/>
</dbReference>
<keyword evidence="3" id="KW-0067">ATP-binding</keyword>
<dbReference type="EMBL" id="LRBV02000008">
    <property type="status" value="NOT_ANNOTATED_CDS"/>
    <property type="molecule type" value="Genomic_DNA"/>
</dbReference>
<dbReference type="InterPro" id="IPR018181">
    <property type="entry name" value="Heat_shock_70_CS"/>
</dbReference>
<evidence type="ECO:0000313" key="4">
    <source>
        <dbReference type="EnsemblPlants" id="QL08p059878:mrna"/>
    </source>
</evidence>
<evidence type="ECO:0000256" key="2">
    <source>
        <dbReference type="ARBA" id="ARBA00022741"/>
    </source>
</evidence>
<dbReference type="SUPFAM" id="SSF53067">
    <property type="entry name" value="Actin-like ATPase domain"/>
    <property type="match status" value="2"/>
</dbReference>
<evidence type="ECO:0000256" key="3">
    <source>
        <dbReference type="ARBA" id="ARBA00022840"/>
    </source>
</evidence>
<dbReference type="InterPro" id="IPR029047">
    <property type="entry name" value="HSP70_peptide-bd_sf"/>
</dbReference>
<dbReference type="InParanoid" id="A0A7N2MEG9"/>
<dbReference type="Gene3D" id="3.30.420.40">
    <property type="match status" value="2"/>
</dbReference>
<dbReference type="Gene3D" id="1.20.1270.10">
    <property type="match status" value="1"/>
</dbReference>
<sequence>MREIAEAYLGKTVKSAVVTVPAYFNDTQRKATRDAGRIAGLNVLRIINEPSAAAIAYGLDKMEDSIGKRNVLIFDVGGGIADVSLLTIEVGLFEVKAISGDTHLRGEDFDNRMVKHFVQIFKSQHKVDISGDSRALRRLRTACEKAKRILSSTIETTIEVDCLYNGIDFFSTITRAKFAKLNMDLFRKCIEPAETCLVDAKMDKSSVHDVVLTGGSSRIPKVQQLLQDFFDGKELYKSINPDEAVAYGAAVQAAILTGMGNDKIQDIALLDVTPVPRSILVCFDLDVDGILNVSATVKATGVKKSITITNDKWRLSNEEVERMVQDAKRFKVEDDDHMKKVKSKLDLENYAYDIKNAINDDNVDAKLLSGDSRNFSRGVPKFFFF</sequence>
<dbReference type="InterPro" id="IPR013126">
    <property type="entry name" value="Hsp_70_fam"/>
</dbReference>
<protein>
    <submittedName>
        <fullName evidence="4">Uncharacterized protein</fullName>
    </submittedName>
</protein>
<dbReference type="FunFam" id="3.90.640.10:FF:000002">
    <property type="entry name" value="Heat shock 70 kDa"/>
    <property type="match status" value="1"/>
</dbReference>
<dbReference type="Pfam" id="PF00012">
    <property type="entry name" value="HSP70"/>
    <property type="match status" value="2"/>
</dbReference>
<dbReference type="Gene3D" id="3.90.640.10">
    <property type="entry name" value="Actin, Chain A, domain 4"/>
    <property type="match status" value="1"/>
</dbReference>
<reference evidence="4" key="2">
    <citation type="submission" date="2021-01" db="UniProtKB">
        <authorList>
            <consortium name="EnsemblPlants"/>
        </authorList>
    </citation>
    <scope>IDENTIFICATION</scope>
</reference>
<dbReference type="SUPFAM" id="SSF100920">
    <property type="entry name" value="Heat shock protein 70kD (HSP70), peptide-binding domain"/>
    <property type="match status" value="1"/>
</dbReference>
<dbReference type="PRINTS" id="PR00301">
    <property type="entry name" value="HEATSHOCK70"/>
</dbReference>
<keyword evidence="2" id="KW-0547">Nucleotide-binding</keyword>
<dbReference type="GO" id="GO:0005524">
    <property type="term" value="F:ATP binding"/>
    <property type="evidence" value="ECO:0007669"/>
    <property type="project" value="UniProtKB-KW"/>
</dbReference>
<dbReference type="Gramene" id="QL08p059878:mrna">
    <property type="protein sequence ID" value="QL08p059878:mrna"/>
    <property type="gene ID" value="QL08p059878"/>
</dbReference>
<evidence type="ECO:0000256" key="1">
    <source>
        <dbReference type="ARBA" id="ARBA00007381"/>
    </source>
</evidence>
<dbReference type="EnsemblPlants" id="QL08p059878:mrna">
    <property type="protein sequence ID" value="QL08p059878:mrna"/>
    <property type="gene ID" value="QL08p059878"/>
</dbReference>
<name>A0A7N2MEG9_QUELO</name>
<dbReference type="PANTHER" id="PTHR19375">
    <property type="entry name" value="HEAT SHOCK PROTEIN 70KDA"/>
    <property type="match status" value="1"/>
</dbReference>
<reference evidence="4 5" key="1">
    <citation type="journal article" date="2016" name="G3 (Bethesda)">
        <title>First Draft Assembly and Annotation of the Genome of a California Endemic Oak Quercus lobata Nee (Fagaceae).</title>
        <authorList>
            <person name="Sork V.L."/>
            <person name="Fitz-Gibbon S.T."/>
            <person name="Puiu D."/>
            <person name="Crepeau M."/>
            <person name="Gugger P.F."/>
            <person name="Sherman R."/>
            <person name="Stevens K."/>
            <person name="Langley C.H."/>
            <person name="Pellegrini M."/>
            <person name="Salzberg S.L."/>
        </authorList>
    </citation>
    <scope>NUCLEOTIDE SEQUENCE [LARGE SCALE GENOMIC DNA]</scope>
    <source>
        <strain evidence="4 5">cv. SW786</strain>
    </source>
</reference>
<keyword evidence="5" id="KW-1185">Reference proteome</keyword>
<evidence type="ECO:0000313" key="5">
    <source>
        <dbReference type="Proteomes" id="UP000594261"/>
    </source>
</evidence>
<dbReference type="OMA" id="HESLCWH"/>
<proteinExistence type="inferred from homology"/>